<dbReference type="Proteomes" id="UP000305234">
    <property type="component" value="Unassembled WGS sequence"/>
</dbReference>
<evidence type="ECO:0000313" key="3">
    <source>
        <dbReference type="EMBL" id="TKF25113.1"/>
    </source>
</evidence>
<gene>
    <name evidence="3" type="ORF">FCV52_14035</name>
</gene>
<dbReference type="Gene3D" id="3.40.50.300">
    <property type="entry name" value="P-loop containing nucleotide triphosphate hydrolases"/>
    <property type="match status" value="1"/>
</dbReference>
<dbReference type="Pfam" id="PF24883">
    <property type="entry name" value="NPHP3_N"/>
    <property type="match status" value="1"/>
</dbReference>
<accession>A0A4U1YUM9</accession>
<dbReference type="InterPro" id="IPR027417">
    <property type="entry name" value="P-loop_NTPase"/>
</dbReference>
<name>A0A4U1YUM9_9VIBR</name>
<feature type="domain" description="Nephrocystin 3-like N-terminal" evidence="2">
    <location>
        <begin position="321"/>
        <end position="466"/>
    </location>
</feature>
<evidence type="ECO:0000259" key="2">
    <source>
        <dbReference type="Pfam" id="PF24883"/>
    </source>
</evidence>
<keyword evidence="1" id="KW-0677">Repeat</keyword>
<comment type="caution">
    <text evidence="3">The sequence shown here is derived from an EMBL/GenBank/DDBJ whole genome shotgun (WGS) entry which is preliminary data.</text>
</comment>
<dbReference type="InterPro" id="IPR056884">
    <property type="entry name" value="NPHP3-like_N"/>
</dbReference>
<reference evidence="3 4" key="1">
    <citation type="submission" date="2019-04" db="EMBL/GenBank/DDBJ databases">
        <title>A reverse ecology approach based on a biological definition of microbial populations.</title>
        <authorList>
            <person name="Arevalo P."/>
            <person name="Vaninsberghe D."/>
            <person name="Elsherbini J."/>
            <person name="Gore J."/>
            <person name="Polz M."/>
        </authorList>
    </citation>
    <scope>NUCLEOTIDE SEQUENCE [LARGE SCALE GENOMIC DNA]</scope>
    <source>
        <strain evidence="3 4">10N.261.46.E4</strain>
    </source>
</reference>
<sequence>MSDKWGEFQKDLISLSNAYLGYTGQKRYLIFGFSEEDKEIHNISLDNIKQLKNLNIFKKNLCQRLEKLTKPSLLDFEIKLIDFDGKNLLVFIINPPKYITELKSELKTKSRHLDEGSVLVRKGQKSDEVRIANPDELINLNEEFSKYRSQLPRISKEEGDLKIEESIRTIEKTVQIYMDKNTSFSLCEGYPIKVKNWKEGIVYEVYRLQDGFSGVREFIYIHESANQGKTLGEIKSKKLVKNLESSIILIDKPNLKDINNRKKNLSKLFGTTHIFFIEEFGYEHLYKDCMLPYEKFNLPIYIDALYDNHEEDDFDLSAISELNNWYSKDNQPLYVVSGHGGIGKTTLAKQFLDQIYDQEDDPGILFIDSKEIIHELSRNYTRENKISDVYDFYSALMDVDEFDCSRFDKELLKLSIDNGSLLVVLDGIDEVIAKLGDKFDVEKFISSIFDEYSSEQHKTKILITCRDHFWKKVSERILLPQITLKAFNESLANEFFTKKIKNSDKRKITKAMTMADELAVESKQNTSGETEKTYIPFLLDMIGYLINTQDLDISNTKKLESVYLTPDNHTDQLIAQVCQREIVKLESLNVDEQIKLFIRLAASKNNGISIYDIKNEIKNITNKFEKSIIEKIKGHPLVQFSNECFYFRYDVFDVYFKSLLIYNLFKSKDIEKFDIETFRVINGYVKFDNSFTRSITSKLELNEDLIIFCIELIESVETEEYEKFNQQEIFKSAIVCLLLELLQDGRITQSNIKTRTEIIEKLFSYKGQIKGLSLVNIFGETTNKPTFDFKGKHLDTCTFNNYEYFWECSFDDNTTSNNSNFNGIDARQGVKYTVPKNLFANSDTSQISHLLNEKEEEASDNKENVLADLMKVFRLFYQRGNFYPRKQEEVRKKLSTISFLQKLINSDVIKDYKDPKKPSMKQYKVDDSYKSVIEYIEQGTPSIELESLVDEFV</sequence>
<proteinExistence type="predicted"/>
<dbReference type="RefSeq" id="WP_136998318.1">
    <property type="nucleotide sequence ID" value="NZ_SYUW01000039.1"/>
</dbReference>
<organism evidence="3 4">
    <name type="scientific">Vibrio kanaloae</name>
    <dbReference type="NCBI Taxonomy" id="170673"/>
    <lineage>
        <taxon>Bacteria</taxon>
        <taxon>Pseudomonadati</taxon>
        <taxon>Pseudomonadota</taxon>
        <taxon>Gammaproteobacteria</taxon>
        <taxon>Vibrionales</taxon>
        <taxon>Vibrionaceae</taxon>
        <taxon>Vibrio</taxon>
    </lineage>
</organism>
<dbReference type="EMBL" id="SYUW01000039">
    <property type="protein sequence ID" value="TKF25113.1"/>
    <property type="molecule type" value="Genomic_DNA"/>
</dbReference>
<dbReference type="AlphaFoldDB" id="A0A4U1YUM9"/>
<evidence type="ECO:0000256" key="1">
    <source>
        <dbReference type="ARBA" id="ARBA00022737"/>
    </source>
</evidence>
<dbReference type="SUPFAM" id="SSF52540">
    <property type="entry name" value="P-loop containing nucleoside triphosphate hydrolases"/>
    <property type="match status" value="1"/>
</dbReference>
<protein>
    <submittedName>
        <fullName evidence="3">NACHT domain-containing protein</fullName>
    </submittedName>
</protein>
<evidence type="ECO:0000313" key="4">
    <source>
        <dbReference type="Proteomes" id="UP000305234"/>
    </source>
</evidence>